<accession>A0A370DNV5</accession>
<dbReference type="Proteomes" id="UP000254266">
    <property type="component" value="Unassembled WGS sequence"/>
</dbReference>
<protein>
    <recommendedName>
        <fullName evidence="3">STAS/SEC14 domain-containing protein</fullName>
    </recommendedName>
</protein>
<evidence type="ECO:0000313" key="2">
    <source>
        <dbReference type="Proteomes" id="UP000254266"/>
    </source>
</evidence>
<dbReference type="AlphaFoldDB" id="A0A370DNV5"/>
<evidence type="ECO:0000313" key="1">
    <source>
        <dbReference type="EMBL" id="RDH86054.1"/>
    </source>
</evidence>
<name>A0A370DNV5_9GAMM</name>
<proteinExistence type="predicted"/>
<keyword evidence="2" id="KW-1185">Reference proteome</keyword>
<dbReference type="EMBL" id="QFXC01000002">
    <property type="protein sequence ID" value="RDH86054.1"/>
    <property type="molecule type" value="Genomic_DNA"/>
</dbReference>
<reference evidence="1 2" key="1">
    <citation type="journal article" date="2018" name="ISME J.">
        <title>Endosymbiont genomes yield clues of tubeworm success.</title>
        <authorList>
            <person name="Li Y."/>
            <person name="Liles M.R."/>
            <person name="Halanych K.M."/>
        </authorList>
    </citation>
    <scope>NUCLEOTIDE SEQUENCE [LARGE SCALE GENOMIC DNA]</scope>
    <source>
        <strain evidence="1">A1464</strain>
    </source>
</reference>
<sequence>MPHKNTWETEGLYREFTGEINGDEILEANFELHSSPEFNDIKYIINDFLGVTGYSIETAHTKAYAVTDEMISFSKGKLKIALVVNQEPLIALANGYRDQMLGKLFECEIFPAIEDARKWVLSE</sequence>
<evidence type="ECO:0008006" key="3">
    <source>
        <dbReference type="Google" id="ProtNLM"/>
    </source>
</evidence>
<organism evidence="1 2">
    <name type="scientific">endosymbiont of Galathealinum brachiosum</name>
    <dbReference type="NCBI Taxonomy" id="2200906"/>
    <lineage>
        <taxon>Bacteria</taxon>
        <taxon>Pseudomonadati</taxon>
        <taxon>Pseudomonadota</taxon>
        <taxon>Gammaproteobacteria</taxon>
        <taxon>sulfur-oxidizing symbionts</taxon>
    </lineage>
</organism>
<gene>
    <name evidence="1" type="ORF">DIZ80_00865</name>
</gene>
<comment type="caution">
    <text evidence="1">The sequence shown here is derived from an EMBL/GenBank/DDBJ whole genome shotgun (WGS) entry which is preliminary data.</text>
</comment>